<organism evidence="1 2">
    <name type="scientific">Priestia flexa</name>
    <dbReference type="NCBI Taxonomy" id="86664"/>
    <lineage>
        <taxon>Bacteria</taxon>
        <taxon>Bacillati</taxon>
        <taxon>Bacillota</taxon>
        <taxon>Bacilli</taxon>
        <taxon>Bacillales</taxon>
        <taxon>Bacillaceae</taxon>
        <taxon>Priestia</taxon>
    </lineage>
</organism>
<reference evidence="1" key="1">
    <citation type="submission" date="2020-12" db="EMBL/GenBank/DDBJ databases">
        <title>PHA producing bacteria isolated from mangrove.</title>
        <authorList>
            <person name="Zheng W."/>
            <person name="Yu S."/>
            <person name="Huang Y."/>
        </authorList>
    </citation>
    <scope>NUCLEOTIDE SEQUENCE</scope>
    <source>
        <strain evidence="1">GN22-4</strain>
    </source>
</reference>
<proteinExistence type="predicted"/>
<protein>
    <submittedName>
        <fullName evidence="1">Uncharacterized protein</fullName>
    </submittedName>
</protein>
<name>A0A8I1SQA8_9BACI</name>
<gene>
    <name evidence="1" type="ORF">JF537_18745</name>
</gene>
<comment type="caution">
    <text evidence="1">The sequence shown here is derived from an EMBL/GenBank/DDBJ whole genome shotgun (WGS) entry which is preliminary data.</text>
</comment>
<dbReference type="RefSeq" id="WP_206783090.1">
    <property type="nucleotide sequence ID" value="NZ_JAEMWV010000011.1"/>
</dbReference>
<dbReference type="EMBL" id="JAEMWV010000011">
    <property type="protein sequence ID" value="MBN8253593.1"/>
    <property type="molecule type" value="Genomic_DNA"/>
</dbReference>
<evidence type="ECO:0000313" key="2">
    <source>
        <dbReference type="Proteomes" id="UP000664578"/>
    </source>
</evidence>
<sequence>MQKDDKKEVLMFHVLSDELPHADELLKMPGSIAILNVEESEAGDVGAEFVSIQRDNKKTVLKFNSKRDTEGKISKLYSFAGSNVSLGLQPSQMTIDEFYEDGHEGIEHGVDDNGTVSVPEGQLSIDEEGLKSKLKIVK</sequence>
<evidence type="ECO:0000313" key="1">
    <source>
        <dbReference type="EMBL" id="MBN8253593.1"/>
    </source>
</evidence>
<dbReference type="Proteomes" id="UP000664578">
    <property type="component" value="Unassembled WGS sequence"/>
</dbReference>
<accession>A0A8I1SQA8</accession>
<dbReference type="AlphaFoldDB" id="A0A8I1SQA8"/>